<sequence>MTSVSSIYATRYKHKVQLWSWPCIQMISLDLKCNHLNNEYAFKVQTVSFFNLRVYNMHIG</sequence>
<dbReference type="EMBL" id="GBXM01097703">
    <property type="protein sequence ID" value="JAH10874.1"/>
    <property type="molecule type" value="Transcribed_RNA"/>
</dbReference>
<proteinExistence type="predicted"/>
<reference evidence="1" key="1">
    <citation type="submission" date="2014-11" db="EMBL/GenBank/DDBJ databases">
        <authorList>
            <person name="Amaro Gonzalez C."/>
        </authorList>
    </citation>
    <scope>NUCLEOTIDE SEQUENCE</scope>
</reference>
<evidence type="ECO:0000313" key="1">
    <source>
        <dbReference type="EMBL" id="JAH10874.1"/>
    </source>
</evidence>
<dbReference type="AlphaFoldDB" id="A0A0E9Q2B1"/>
<protein>
    <submittedName>
        <fullName evidence="1">Uncharacterized protein</fullName>
    </submittedName>
</protein>
<accession>A0A0E9Q2B1</accession>
<organism evidence="1">
    <name type="scientific">Anguilla anguilla</name>
    <name type="common">European freshwater eel</name>
    <name type="synonym">Muraena anguilla</name>
    <dbReference type="NCBI Taxonomy" id="7936"/>
    <lineage>
        <taxon>Eukaryota</taxon>
        <taxon>Metazoa</taxon>
        <taxon>Chordata</taxon>
        <taxon>Craniata</taxon>
        <taxon>Vertebrata</taxon>
        <taxon>Euteleostomi</taxon>
        <taxon>Actinopterygii</taxon>
        <taxon>Neopterygii</taxon>
        <taxon>Teleostei</taxon>
        <taxon>Anguilliformes</taxon>
        <taxon>Anguillidae</taxon>
        <taxon>Anguilla</taxon>
    </lineage>
</organism>
<name>A0A0E9Q2B1_ANGAN</name>
<reference evidence="1" key="2">
    <citation type="journal article" date="2015" name="Fish Shellfish Immunol.">
        <title>Early steps in the European eel (Anguilla anguilla)-Vibrio vulnificus interaction in the gills: Role of the RtxA13 toxin.</title>
        <authorList>
            <person name="Callol A."/>
            <person name="Pajuelo D."/>
            <person name="Ebbesson L."/>
            <person name="Teles M."/>
            <person name="MacKenzie S."/>
            <person name="Amaro C."/>
        </authorList>
    </citation>
    <scope>NUCLEOTIDE SEQUENCE</scope>
</reference>